<dbReference type="Gene3D" id="3.90.1570.10">
    <property type="entry name" value="tt1808, chain A"/>
    <property type="match status" value="1"/>
</dbReference>
<dbReference type="InterPro" id="IPR011335">
    <property type="entry name" value="Restrct_endonuc-II-like"/>
</dbReference>
<dbReference type="InterPro" id="IPR008538">
    <property type="entry name" value="Uma2"/>
</dbReference>
<evidence type="ECO:0000313" key="3">
    <source>
        <dbReference type="Proteomes" id="UP000249081"/>
    </source>
</evidence>
<proteinExistence type="predicted"/>
<reference evidence="2 3" key="2">
    <citation type="submission" date="2018-06" db="EMBL/GenBank/DDBJ databases">
        <title>Metagenomic assembly of (sub)arctic Cyanobacteria and their associated microbiome from non-axenic cultures.</title>
        <authorList>
            <person name="Baurain D."/>
        </authorList>
    </citation>
    <scope>NUCLEOTIDE SEQUENCE [LARGE SCALE GENOMIC DNA]</scope>
    <source>
        <strain evidence="2">ULC041bin1</strain>
    </source>
</reference>
<comment type="caution">
    <text evidence="2">The sequence shown here is derived from an EMBL/GenBank/DDBJ whole genome shotgun (WGS) entry which is preliminary data.</text>
</comment>
<reference evidence="3" key="1">
    <citation type="submission" date="2018-04" db="EMBL/GenBank/DDBJ databases">
        <authorList>
            <person name="Cornet L."/>
        </authorList>
    </citation>
    <scope>NUCLEOTIDE SEQUENCE [LARGE SCALE GENOMIC DNA]</scope>
</reference>
<dbReference type="CDD" id="cd06260">
    <property type="entry name" value="DUF820-like"/>
    <property type="match status" value="1"/>
</dbReference>
<sequence length="191" mass="21136">MSGLPMVLSLDRVNLTDDQFYRLCEANPTTPLERSASGALVIMSPVGGESGEREADLIADLALWNRQTKLGKVFSSSTMFKLPGGGDRSPDVAWVELSRWQALTPEERTGFPPICPDFVIELRSKTDTLPPLQDKMQEYLASGLRLGWLINPQGQMVEIYRPNSAMEKVPFPAYLLGEAVLPGFALRWPLA</sequence>
<accession>A0A2W4VNF9</accession>
<gene>
    <name evidence="2" type="ORF">DCF17_22475</name>
</gene>
<dbReference type="Pfam" id="PF05685">
    <property type="entry name" value="Uma2"/>
    <property type="match status" value="1"/>
</dbReference>
<protein>
    <recommendedName>
        <fullName evidence="1">Putative restriction endonuclease domain-containing protein</fullName>
    </recommendedName>
</protein>
<dbReference type="PANTHER" id="PTHR34107:SF6">
    <property type="entry name" value="SLR0981 PROTEIN"/>
    <property type="match status" value="1"/>
</dbReference>
<evidence type="ECO:0000259" key="1">
    <source>
        <dbReference type="Pfam" id="PF05685"/>
    </source>
</evidence>
<name>A0A2W4VNF9_9CYAN</name>
<evidence type="ECO:0000313" key="2">
    <source>
        <dbReference type="EMBL" id="PZO32997.1"/>
    </source>
</evidence>
<dbReference type="PANTHER" id="PTHR34107">
    <property type="entry name" value="SLL0198 PROTEIN-RELATED"/>
    <property type="match status" value="1"/>
</dbReference>
<feature type="domain" description="Putative restriction endonuclease" evidence="1">
    <location>
        <begin position="18"/>
        <end position="187"/>
    </location>
</feature>
<organism evidence="2 3">
    <name type="scientific">Shackletoniella antarctica</name>
    <dbReference type="NCBI Taxonomy" id="268115"/>
    <lineage>
        <taxon>Bacteria</taxon>
        <taxon>Bacillati</taxon>
        <taxon>Cyanobacteriota</taxon>
        <taxon>Cyanophyceae</taxon>
        <taxon>Oculatellales</taxon>
        <taxon>Oculatellaceae</taxon>
        <taxon>Shackletoniella</taxon>
    </lineage>
</organism>
<dbReference type="InterPro" id="IPR012296">
    <property type="entry name" value="Nuclease_put_TT1808"/>
</dbReference>
<dbReference type="Proteomes" id="UP000249081">
    <property type="component" value="Unassembled WGS sequence"/>
</dbReference>
<dbReference type="EMBL" id="QBMN01000281">
    <property type="protein sequence ID" value="PZO32997.1"/>
    <property type="molecule type" value="Genomic_DNA"/>
</dbReference>
<dbReference type="SUPFAM" id="SSF52980">
    <property type="entry name" value="Restriction endonuclease-like"/>
    <property type="match status" value="1"/>
</dbReference>
<dbReference type="AlphaFoldDB" id="A0A2W4VNF9"/>